<keyword evidence="2" id="KW-0805">Transcription regulation</keyword>
<organism evidence="6 7">
    <name type="scientific">Phyllobacterium phragmitis</name>
    <dbReference type="NCBI Taxonomy" id="2670329"/>
    <lineage>
        <taxon>Bacteria</taxon>
        <taxon>Pseudomonadati</taxon>
        <taxon>Pseudomonadota</taxon>
        <taxon>Alphaproteobacteria</taxon>
        <taxon>Hyphomicrobiales</taxon>
        <taxon>Phyllobacteriaceae</taxon>
        <taxon>Phyllobacterium</taxon>
    </lineage>
</organism>
<dbReference type="Gene3D" id="3.40.50.2300">
    <property type="match status" value="1"/>
</dbReference>
<protein>
    <submittedName>
        <fullName evidence="6">Response regulator</fullName>
    </submittedName>
</protein>
<dbReference type="RefSeq" id="WP_105741955.1">
    <property type="nucleotide sequence ID" value="NZ_PVBR01000006.1"/>
</dbReference>
<dbReference type="AlphaFoldDB" id="A0A2S9IT79"/>
<proteinExistence type="predicted"/>
<comment type="caution">
    <text evidence="6">The sequence shown here is derived from an EMBL/GenBank/DDBJ whole genome shotgun (WGS) entry which is preliminary data.</text>
</comment>
<dbReference type="EMBL" id="PVBR01000006">
    <property type="protein sequence ID" value="PRD43744.1"/>
    <property type="molecule type" value="Genomic_DNA"/>
</dbReference>
<evidence type="ECO:0000256" key="4">
    <source>
        <dbReference type="PROSITE-ProRule" id="PRU00169"/>
    </source>
</evidence>
<dbReference type="SUPFAM" id="SSF52172">
    <property type="entry name" value="CheY-like"/>
    <property type="match status" value="1"/>
</dbReference>
<keyword evidence="3" id="KW-0804">Transcription</keyword>
<evidence type="ECO:0000256" key="1">
    <source>
        <dbReference type="ARBA" id="ARBA00022553"/>
    </source>
</evidence>
<name>A0A2S9IT79_9HYPH</name>
<dbReference type="PROSITE" id="PS50110">
    <property type="entry name" value="RESPONSE_REGULATORY"/>
    <property type="match status" value="1"/>
</dbReference>
<dbReference type="InterPro" id="IPR001789">
    <property type="entry name" value="Sig_transdc_resp-reg_receiver"/>
</dbReference>
<evidence type="ECO:0000313" key="7">
    <source>
        <dbReference type="Proteomes" id="UP000239434"/>
    </source>
</evidence>
<dbReference type="GO" id="GO:0000160">
    <property type="term" value="P:phosphorelay signal transduction system"/>
    <property type="evidence" value="ECO:0007669"/>
    <property type="project" value="InterPro"/>
</dbReference>
<sequence>MTDQSSPTTPHLTVLVVEDEPLVRISATDFLMRAGFKVYEAANADEAVEILSSRADVHAVFTDVHMPGSLNGVELAKMIHKNWPGIAVVVTSGLHRETANDLPESAAFITKPYLPETIITLIHQGVTPQIVIPKAADGLE</sequence>
<feature type="modified residue" description="4-aspartylphosphate" evidence="4">
    <location>
        <position position="63"/>
    </location>
</feature>
<keyword evidence="7" id="KW-1185">Reference proteome</keyword>
<evidence type="ECO:0000256" key="3">
    <source>
        <dbReference type="ARBA" id="ARBA00023163"/>
    </source>
</evidence>
<reference evidence="6 7" key="1">
    <citation type="submission" date="2018-02" db="EMBL/GenBank/DDBJ databases">
        <title>The draft genome of Phyllobacterium sp. 1N-3.</title>
        <authorList>
            <person name="Liu L."/>
            <person name="Li L."/>
            <person name="Zhang X."/>
            <person name="Wang T."/>
            <person name="Liang L."/>
        </authorList>
    </citation>
    <scope>NUCLEOTIDE SEQUENCE [LARGE SCALE GENOMIC DNA]</scope>
    <source>
        <strain evidence="6 7">1N-3</strain>
    </source>
</reference>
<feature type="domain" description="Response regulatory" evidence="5">
    <location>
        <begin position="13"/>
        <end position="126"/>
    </location>
</feature>
<keyword evidence="1 4" id="KW-0597">Phosphoprotein</keyword>
<dbReference type="PANTHER" id="PTHR44591">
    <property type="entry name" value="STRESS RESPONSE REGULATOR PROTEIN 1"/>
    <property type="match status" value="1"/>
</dbReference>
<dbReference type="PANTHER" id="PTHR44591:SF3">
    <property type="entry name" value="RESPONSE REGULATORY DOMAIN-CONTAINING PROTEIN"/>
    <property type="match status" value="1"/>
</dbReference>
<evidence type="ECO:0000256" key="2">
    <source>
        <dbReference type="ARBA" id="ARBA00023015"/>
    </source>
</evidence>
<evidence type="ECO:0000259" key="5">
    <source>
        <dbReference type="PROSITE" id="PS50110"/>
    </source>
</evidence>
<dbReference type="SMART" id="SM00448">
    <property type="entry name" value="REC"/>
    <property type="match status" value="1"/>
</dbReference>
<dbReference type="Proteomes" id="UP000239434">
    <property type="component" value="Unassembled WGS sequence"/>
</dbReference>
<dbReference type="Pfam" id="PF00072">
    <property type="entry name" value="Response_reg"/>
    <property type="match status" value="1"/>
</dbReference>
<evidence type="ECO:0000313" key="6">
    <source>
        <dbReference type="EMBL" id="PRD43744.1"/>
    </source>
</evidence>
<gene>
    <name evidence="6" type="ORF">C5748_10930</name>
</gene>
<dbReference type="InterPro" id="IPR050595">
    <property type="entry name" value="Bact_response_regulator"/>
</dbReference>
<dbReference type="InterPro" id="IPR011006">
    <property type="entry name" value="CheY-like_superfamily"/>
</dbReference>
<accession>A0A2S9IT79</accession>